<comment type="similarity">
    <text evidence="5">Belongs to the HIPP family.</text>
</comment>
<keyword evidence="4" id="KW-0449">Lipoprotein</keyword>
<dbReference type="SUPFAM" id="SSF55008">
    <property type="entry name" value="HMA, heavy metal-associated domain"/>
    <property type="match status" value="1"/>
</dbReference>
<name>A0A6A4KB79_9ERIC</name>
<evidence type="ECO:0000256" key="1">
    <source>
        <dbReference type="ARBA" id="ARBA00004170"/>
    </source>
</evidence>
<dbReference type="EMBL" id="QEFC01003985">
    <property type="protein sequence ID" value="KAE9446106.1"/>
    <property type="molecule type" value="Genomic_DNA"/>
</dbReference>
<reference evidence="8" key="1">
    <citation type="journal article" date="2019" name="Genome Biol. Evol.">
        <title>The Rhododendron genome and chromosomal organization provide insight into shared whole-genome duplications across the heath family (Ericaceae).</title>
        <authorList>
            <person name="Soza V.L."/>
            <person name="Lindsley D."/>
            <person name="Waalkes A."/>
            <person name="Ramage E."/>
            <person name="Patwardhan R.P."/>
            <person name="Burton J.N."/>
            <person name="Adey A."/>
            <person name="Kumar A."/>
            <person name="Qiu R."/>
            <person name="Shendure J."/>
            <person name="Hall B."/>
        </authorList>
    </citation>
    <scope>NUCLEOTIDE SEQUENCE</scope>
    <source>
        <strain evidence="8">RSF 1966-606</strain>
    </source>
</reference>
<comment type="subcellular location">
    <subcellularLocation>
        <location evidence="1">Membrane</location>
        <topology evidence="1">Peripheral membrane protein</topology>
    </subcellularLocation>
</comment>
<comment type="caution">
    <text evidence="8">The sequence shown here is derived from an EMBL/GenBank/DDBJ whole genome shotgun (WGS) entry which is preliminary data.</text>
</comment>
<evidence type="ECO:0000256" key="4">
    <source>
        <dbReference type="ARBA" id="ARBA00023289"/>
    </source>
</evidence>
<dbReference type="OrthoDB" id="689350at2759"/>
<dbReference type="InterPro" id="IPR036163">
    <property type="entry name" value="HMA_dom_sf"/>
</dbReference>
<evidence type="ECO:0000313" key="8">
    <source>
        <dbReference type="EMBL" id="KAE9446106.1"/>
    </source>
</evidence>
<dbReference type="PANTHER" id="PTHR45868">
    <property type="entry name" value="HEAVY METAL-ASSOCIATED ISOPRENYLATED PLANT PROTEIN 33-RELATED"/>
    <property type="match status" value="1"/>
</dbReference>
<accession>A0A6A4KB79</accession>
<evidence type="ECO:0000256" key="2">
    <source>
        <dbReference type="ARBA" id="ARBA00022481"/>
    </source>
</evidence>
<keyword evidence="4" id="KW-0636">Prenylation</keyword>
<dbReference type="Gene3D" id="3.30.70.100">
    <property type="match status" value="1"/>
</dbReference>
<dbReference type="CDD" id="cd00371">
    <property type="entry name" value="HMA"/>
    <property type="match status" value="1"/>
</dbReference>
<dbReference type="InterPro" id="IPR006121">
    <property type="entry name" value="HMA_dom"/>
</dbReference>
<evidence type="ECO:0000259" key="7">
    <source>
        <dbReference type="PROSITE" id="PS50846"/>
    </source>
</evidence>
<feature type="compositionally biased region" description="Basic and acidic residues" evidence="6">
    <location>
        <begin position="138"/>
        <end position="157"/>
    </location>
</feature>
<feature type="compositionally biased region" description="Basic and acidic residues" evidence="6">
    <location>
        <begin position="93"/>
        <end position="108"/>
    </location>
</feature>
<feature type="region of interest" description="Disordered" evidence="6">
    <location>
        <begin position="128"/>
        <end position="157"/>
    </location>
</feature>
<dbReference type="PANTHER" id="PTHR45868:SF14">
    <property type="entry name" value="OS08G0205500 PROTEIN"/>
    <property type="match status" value="1"/>
</dbReference>
<gene>
    <name evidence="8" type="ORF">C3L33_22064</name>
</gene>
<dbReference type="GO" id="GO:0009626">
    <property type="term" value="P:plant-type hypersensitive response"/>
    <property type="evidence" value="ECO:0007669"/>
    <property type="project" value="UniProtKB-KW"/>
</dbReference>
<evidence type="ECO:0000256" key="3">
    <source>
        <dbReference type="ARBA" id="ARBA00022723"/>
    </source>
</evidence>
<keyword evidence="3" id="KW-0479">Metal-binding</keyword>
<dbReference type="PROSITE" id="PS50846">
    <property type="entry name" value="HMA_2"/>
    <property type="match status" value="1"/>
</dbReference>
<dbReference type="Pfam" id="PF00403">
    <property type="entry name" value="HMA"/>
    <property type="match status" value="1"/>
</dbReference>
<feature type="domain" description="HMA" evidence="7">
    <location>
        <begin position="7"/>
        <end position="71"/>
    </location>
</feature>
<dbReference type="GO" id="GO:0016020">
    <property type="term" value="C:membrane"/>
    <property type="evidence" value="ECO:0007669"/>
    <property type="project" value="UniProtKB-SubCell"/>
</dbReference>
<keyword evidence="2" id="KW-0488">Methylation</keyword>
<evidence type="ECO:0000256" key="6">
    <source>
        <dbReference type="SAM" id="MobiDB-lite"/>
    </source>
</evidence>
<dbReference type="AlphaFoldDB" id="A0A6A4KB79"/>
<protein>
    <recommendedName>
        <fullName evidence="7">HMA domain-containing protein</fullName>
    </recommendedName>
</protein>
<feature type="region of interest" description="Disordered" evidence="6">
    <location>
        <begin position="93"/>
        <end position="112"/>
    </location>
</feature>
<sequence>MAKEVDLKKIELKVTVDCCDGCKKKVKKVLRSIEGVYKTEIDPVQPKVTVVGNVEPQTLIKKLLTLGKQAEIWRHENQNAAKEKKEVEAVIAREQDREKSKPESEQAKCSDISATAANKIKESAYVEEGGINKSSKRDHKDKNCKSKTSSPEDIKIEKTLPAQQEVTCIIHPSMSYDKGKVRTDAHYCYMVEPYTIALPYYAVHPYQVPTLSPPCCRQEHSYYGGPVCQPSVQMPVAKAGDYFSDENTTGCDVM</sequence>
<organism evidence="8">
    <name type="scientific">Rhododendron williamsianum</name>
    <dbReference type="NCBI Taxonomy" id="262921"/>
    <lineage>
        <taxon>Eukaryota</taxon>
        <taxon>Viridiplantae</taxon>
        <taxon>Streptophyta</taxon>
        <taxon>Embryophyta</taxon>
        <taxon>Tracheophyta</taxon>
        <taxon>Spermatophyta</taxon>
        <taxon>Magnoliopsida</taxon>
        <taxon>eudicotyledons</taxon>
        <taxon>Gunneridae</taxon>
        <taxon>Pentapetalae</taxon>
        <taxon>asterids</taxon>
        <taxon>Ericales</taxon>
        <taxon>Ericaceae</taxon>
        <taxon>Ericoideae</taxon>
        <taxon>Rhodoreae</taxon>
        <taxon>Rhododendron</taxon>
    </lineage>
</organism>
<dbReference type="GO" id="GO:0046872">
    <property type="term" value="F:metal ion binding"/>
    <property type="evidence" value="ECO:0007669"/>
    <property type="project" value="UniProtKB-KW"/>
</dbReference>
<feature type="non-terminal residue" evidence="8">
    <location>
        <position position="1"/>
    </location>
</feature>
<evidence type="ECO:0000256" key="5">
    <source>
        <dbReference type="ARBA" id="ARBA00024045"/>
    </source>
</evidence>
<proteinExistence type="inferred from homology"/>